<feature type="compositionally biased region" description="Basic and acidic residues" evidence="1">
    <location>
        <begin position="43"/>
        <end position="53"/>
    </location>
</feature>
<organism evidence="2">
    <name type="scientific">Cacopsylla melanoneura</name>
    <dbReference type="NCBI Taxonomy" id="428564"/>
    <lineage>
        <taxon>Eukaryota</taxon>
        <taxon>Metazoa</taxon>
        <taxon>Ecdysozoa</taxon>
        <taxon>Arthropoda</taxon>
        <taxon>Hexapoda</taxon>
        <taxon>Insecta</taxon>
        <taxon>Pterygota</taxon>
        <taxon>Neoptera</taxon>
        <taxon>Paraneoptera</taxon>
        <taxon>Hemiptera</taxon>
        <taxon>Sternorrhyncha</taxon>
        <taxon>Psylloidea</taxon>
        <taxon>Psyllidae</taxon>
        <taxon>Psyllinae</taxon>
        <taxon>Cacopsylla</taxon>
    </lineage>
</organism>
<name>A0A8D8LTS6_9HEMI</name>
<evidence type="ECO:0000313" key="2">
    <source>
        <dbReference type="EMBL" id="CAG6612438.1"/>
    </source>
</evidence>
<dbReference type="EMBL" id="HBUF01024600">
    <property type="protein sequence ID" value="CAG6612438.1"/>
    <property type="molecule type" value="Transcribed_RNA"/>
</dbReference>
<accession>A0A8D8LTS6</accession>
<feature type="region of interest" description="Disordered" evidence="1">
    <location>
        <begin position="27"/>
        <end position="53"/>
    </location>
</feature>
<protein>
    <submittedName>
        <fullName evidence="2">Uncharacterized protein</fullName>
    </submittedName>
</protein>
<evidence type="ECO:0000256" key="1">
    <source>
        <dbReference type="SAM" id="MobiDB-lite"/>
    </source>
</evidence>
<reference evidence="2" key="1">
    <citation type="submission" date="2021-05" db="EMBL/GenBank/DDBJ databases">
        <authorList>
            <person name="Alioto T."/>
            <person name="Alioto T."/>
            <person name="Gomez Garrido J."/>
        </authorList>
    </citation>
    <scope>NUCLEOTIDE SEQUENCE</scope>
</reference>
<sequence length="100" mass="11661">MYKQPLCHRKCLVHLKKSLQVKYCSTVAKSKPQPHPGEKKKKTIDTKNKKQKDPDIVQYLKEHNEDLDVKSVPDKYLIKSKNAKILYLANPQTAEFELIQ</sequence>
<dbReference type="AlphaFoldDB" id="A0A8D8LTS6"/>
<proteinExistence type="predicted"/>